<dbReference type="InterPro" id="IPR005586">
    <property type="entry name" value="ABC_trans_aux"/>
</dbReference>
<reference evidence="2 3" key="1">
    <citation type="journal article" date="2014" name="Int. J. Syst. Evol. Microbiol.">
        <title>Complete genome sequence of Corynebacterium casei LMG S-19264T (=DSM 44701T), isolated from a smear-ripened cheese.</title>
        <authorList>
            <consortium name="US DOE Joint Genome Institute (JGI-PGF)"/>
            <person name="Walter F."/>
            <person name="Albersmeier A."/>
            <person name="Kalinowski J."/>
            <person name="Ruckert C."/>
        </authorList>
    </citation>
    <scope>NUCLEOTIDE SEQUENCE [LARGE SCALE GENOMIC DNA]</scope>
    <source>
        <strain evidence="2 3">KCTC 23968</strain>
    </source>
</reference>
<dbReference type="Proteomes" id="UP000600865">
    <property type="component" value="Unassembled WGS sequence"/>
</dbReference>
<evidence type="ECO:0000313" key="3">
    <source>
        <dbReference type="Proteomes" id="UP000600865"/>
    </source>
</evidence>
<gene>
    <name evidence="2" type="ORF">GCM10011309_07900</name>
</gene>
<feature type="domain" description="ABC-type transport auxiliary lipoprotein component" evidence="1">
    <location>
        <begin position="36"/>
        <end position="196"/>
    </location>
</feature>
<dbReference type="Pfam" id="PF03886">
    <property type="entry name" value="ABC_trans_aux"/>
    <property type="match status" value="1"/>
</dbReference>
<dbReference type="PROSITE" id="PS51257">
    <property type="entry name" value="PROKAR_LIPOPROTEIN"/>
    <property type="match status" value="1"/>
</dbReference>
<dbReference type="Gene3D" id="3.40.50.10610">
    <property type="entry name" value="ABC-type transport auxiliary lipoprotein component"/>
    <property type="match status" value="1"/>
</dbReference>
<dbReference type="RefSeq" id="WP_189581560.1">
    <property type="nucleotide sequence ID" value="NZ_BMYV01000001.1"/>
</dbReference>
<keyword evidence="3" id="KW-1185">Reference proteome</keyword>
<evidence type="ECO:0000259" key="1">
    <source>
        <dbReference type="Pfam" id="PF03886"/>
    </source>
</evidence>
<accession>A0A918NDR5</accession>
<evidence type="ECO:0000313" key="2">
    <source>
        <dbReference type="EMBL" id="GGX60480.1"/>
    </source>
</evidence>
<dbReference type="SUPFAM" id="SSF159594">
    <property type="entry name" value="XCC0632-like"/>
    <property type="match status" value="1"/>
</dbReference>
<organism evidence="2 3">
    <name type="scientific">Litorimonas cladophorae</name>
    <dbReference type="NCBI Taxonomy" id="1220491"/>
    <lineage>
        <taxon>Bacteria</taxon>
        <taxon>Pseudomonadati</taxon>
        <taxon>Pseudomonadota</taxon>
        <taxon>Alphaproteobacteria</taxon>
        <taxon>Maricaulales</taxon>
        <taxon>Robiginitomaculaceae</taxon>
    </lineage>
</organism>
<proteinExistence type="predicted"/>
<comment type="caution">
    <text evidence="2">The sequence shown here is derived from an EMBL/GenBank/DDBJ whole genome shotgun (WGS) entry which is preliminary data.</text>
</comment>
<sequence length="209" mass="22302">MMIRSLSSLGLILALGTGLAGCVSILPDPEPAPSVYRLETTIEPVAAAKGAELVRVDRPAASQVFSSDDIVVSMDGKKLSAVALANWSEATPIIIQSSLIQALEGSSQFIGLAPSSGARTQTRLNLTIKNFEANFDNGAKMAPQAVVQYRVTYTRAEDRELIGTHTVRQARRADSINVSSIVDAMEKANQAAMADIVNWLETQRDSNAS</sequence>
<protein>
    <recommendedName>
        <fullName evidence="1">ABC-type transport auxiliary lipoprotein component domain-containing protein</fullName>
    </recommendedName>
</protein>
<dbReference type="EMBL" id="BMYV01000001">
    <property type="protein sequence ID" value="GGX60480.1"/>
    <property type="molecule type" value="Genomic_DNA"/>
</dbReference>
<name>A0A918NDR5_9PROT</name>
<dbReference type="AlphaFoldDB" id="A0A918NDR5"/>